<sequence length="405" mass="47103">MAVKKRGKVYYLRIRPFDGKLMNVRTMAQSKVEATKIERAVLTGFGSGDYRGLDPASREVCVRIFKNQGWEMPPDLCDEHVAKDELTLWRAIGLCLKYPEVKNSPNRQRHEYSFARLVEKWSKDLPVKKIWIPEIREYQIDRLNEGAAPSTINKEKAALSKLFQVLIELRYVDLNPARLVKNLSEMESARQAYISFADFQRILDCLPAWFPPIAQTAYYTGMRRGEVVGLTHDKVNLRKGMIYLGPEDVKERNWKRVPIHEDLVPVLDEVMKVRALGTDRIFLHNGEAVNHRDELRWCWDRKVIKLDLNPFPHFHDLRHTWKTNARRSGMDPEIREAIMGHWYRGKTINERYGRIGDQELIDAIDGMSFEHGDTEIFVNSRKEKSQGGRPSGCDQIVTQKRSRAN</sequence>
<dbReference type="InterPro" id="IPR050090">
    <property type="entry name" value="Tyrosine_recombinase_XerCD"/>
</dbReference>
<evidence type="ECO:0000256" key="3">
    <source>
        <dbReference type="ARBA" id="ARBA00023125"/>
    </source>
</evidence>
<dbReference type="PANTHER" id="PTHR30349:SF41">
    <property type="entry name" value="INTEGRASE_RECOMBINASE PROTEIN MJ0367-RELATED"/>
    <property type="match status" value="1"/>
</dbReference>
<dbReference type="InterPro" id="IPR011010">
    <property type="entry name" value="DNA_brk_join_enz"/>
</dbReference>
<dbReference type="CDD" id="cd00796">
    <property type="entry name" value="INT_Rci_Hp1_C"/>
    <property type="match status" value="1"/>
</dbReference>
<proteinExistence type="inferred from homology"/>
<keyword evidence="2" id="KW-0229">DNA integration</keyword>
<evidence type="ECO:0000313" key="9">
    <source>
        <dbReference type="EMBL" id="MBI5249919.1"/>
    </source>
</evidence>
<protein>
    <submittedName>
        <fullName evidence="9">Tyrosine-type recombinase/integrase</fullName>
    </submittedName>
</protein>
<organism evidence="9 10">
    <name type="scientific">Desulfomonile tiedjei</name>
    <dbReference type="NCBI Taxonomy" id="2358"/>
    <lineage>
        <taxon>Bacteria</taxon>
        <taxon>Pseudomonadati</taxon>
        <taxon>Thermodesulfobacteriota</taxon>
        <taxon>Desulfomonilia</taxon>
        <taxon>Desulfomonilales</taxon>
        <taxon>Desulfomonilaceae</taxon>
        <taxon>Desulfomonile</taxon>
    </lineage>
</organism>
<dbReference type="GO" id="GO:0015074">
    <property type="term" value="P:DNA integration"/>
    <property type="evidence" value="ECO:0007669"/>
    <property type="project" value="UniProtKB-KW"/>
</dbReference>
<dbReference type="PROSITE" id="PS51900">
    <property type="entry name" value="CB"/>
    <property type="match status" value="1"/>
</dbReference>
<comment type="similarity">
    <text evidence="1">Belongs to the 'phage' integrase family.</text>
</comment>
<dbReference type="Gene3D" id="1.10.150.130">
    <property type="match status" value="1"/>
</dbReference>
<evidence type="ECO:0000313" key="10">
    <source>
        <dbReference type="Proteomes" id="UP000807825"/>
    </source>
</evidence>
<comment type="caution">
    <text evidence="9">The sequence shown here is derived from an EMBL/GenBank/DDBJ whole genome shotgun (WGS) entry which is preliminary data.</text>
</comment>
<evidence type="ECO:0000256" key="2">
    <source>
        <dbReference type="ARBA" id="ARBA00022908"/>
    </source>
</evidence>
<dbReference type="SUPFAM" id="SSF56349">
    <property type="entry name" value="DNA breaking-rejoining enzymes"/>
    <property type="match status" value="1"/>
</dbReference>
<dbReference type="InterPro" id="IPR044068">
    <property type="entry name" value="CB"/>
</dbReference>
<keyword evidence="4" id="KW-0233">DNA recombination</keyword>
<evidence type="ECO:0000259" key="8">
    <source>
        <dbReference type="PROSITE" id="PS51900"/>
    </source>
</evidence>
<dbReference type="InterPro" id="IPR002104">
    <property type="entry name" value="Integrase_catalytic"/>
</dbReference>
<evidence type="ECO:0000256" key="4">
    <source>
        <dbReference type="ARBA" id="ARBA00023172"/>
    </source>
</evidence>
<gene>
    <name evidence="9" type="ORF">HY912_10530</name>
</gene>
<feature type="domain" description="Tyr recombinase" evidence="7">
    <location>
        <begin position="189"/>
        <end position="365"/>
    </location>
</feature>
<name>A0A9D6V1R8_9BACT</name>
<keyword evidence="3 5" id="KW-0238">DNA-binding</keyword>
<accession>A0A9D6V1R8</accession>
<dbReference type="GO" id="GO:0006310">
    <property type="term" value="P:DNA recombination"/>
    <property type="evidence" value="ECO:0007669"/>
    <property type="project" value="UniProtKB-KW"/>
</dbReference>
<dbReference type="PANTHER" id="PTHR30349">
    <property type="entry name" value="PHAGE INTEGRASE-RELATED"/>
    <property type="match status" value="1"/>
</dbReference>
<dbReference type="AlphaFoldDB" id="A0A9D6V1R8"/>
<dbReference type="InterPro" id="IPR013762">
    <property type="entry name" value="Integrase-like_cat_sf"/>
</dbReference>
<reference evidence="9" key="1">
    <citation type="submission" date="2020-07" db="EMBL/GenBank/DDBJ databases">
        <title>Huge and variable diversity of episymbiotic CPR bacteria and DPANN archaea in groundwater ecosystems.</title>
        <authorList>
            <person name="He C.Y."/>
            <person name="Keren R."/>
            <person name="Whittaker M."/>
            <person name="Farag I.F."/>
            <person name="Doudna J."/>
            <person name="Cate J.H.D."/>
            <person name="Banfield J.F."/>
        </authorList>
    </citation>
    <scope>NUCLEOTIDE SEQUENCE</scope>
    <source>
        <strain evidence="9">NC_groundwater_1664_Pr3_B-0.1um_52_9</strain>
    </source>
</reference>
<dbReference type="InterPro" id="IPR010998">
    <property type="entry name" value="Integrase_recombinase_N"/>
</dbReference>
<feature type="domain" description="Core-binding (CB)" evidence="8">
    <location>
        <begin position="86"/>
        <end position="167"/>
    </location>
</feature>
<dbReference type="GO" id="GO:0003677">
    <property type="term" value="F:DNA binding"/>
    <property type="evidence" value="ECO:0007669"/>
    <property type="project" value="UniProtKB-UniRule"/>
</dbReference>
<dbReference type="Pfam" id="PF00589">
    <property type="entry name" value="Phage_integrase"/>
    <property type="match status" value="1"/>
</dbReference>
<evidence type="ECO:0000256" key="6">
    <source>
        <dbReference type="SAM" id="MobiDB-lite"/>
    </source>
</evidence>
<evidence type="ECO:0000259" key="7">
    <source>
        <dbReference type="PROSITE" id="PS51898"/>
    </source>
</evidence>
<dbReference type="Gene3D" id="1.10.443.10">
    <property type="entry name" value="Intergrase catalytic core"/>
    <property type="match status" value="1"/>
</dbReference>
<evidence type="ECO:0000256" key="1">
    <source>
        <dbReference type="ARBA" id="ARBA00008857"/>
    </source>
</evidence>
<feature type="region of interest" description="Disordered" evidence="6">
    <location>
        <begin position="380"/>
        <end position="405"/>
    </location>
</feature>
<dbReference type="EMBL" id="JACRDE010000284">
    <property type="protein sequence ID" value="MBI5249919.1"/>
    <property type="molecule type" value="Genomic_DNA"/>
</dbReference>
<dbReference type="Proteomes" id="UP000807825">
    <property type="component" value="Unassembled WGS sequence"/>
</dbReference>
<dbReference type="PROSITE" id="PS51898">
    <property type="entry name" value="TYR_RECOMBINASE"/>
    <property type="match status" value="1"/>
</dbReference>
<evidence type="ECO:0000256" key="5">
    <source>
        <dbReference type="PROSITE-ProRule" id="PRU01248"/>
    </source>
</evidence>